<keyword evidence="3" id="KW-1185">Reference proteome</keyword>
<evidence type="ECO:0000313" key="2">
    <source>
        <dbReference type="EMBL" id="MFM9653349.1"/>
    </source>
</evidence>
<keyword evidence="1" id="KW-0812">Transmembrane</keyword>
<accession>A0ABW9IY44</accession>
<feature type="transmembrane region" description="Helical" evidence="1">
    <location>
        <begin position="21"/>
        <end position="48"/>
    </location>
</feature>
<keyword evidence="1" id="KW-0472">Membrane</keyword>
<proteinExistence type="predicted"/>
<evidence type="ECO:0008006" key="4">
    <source>
        <dbReference type="Google" id="ProtNLM"/>
    </source>
</evidence>
<dbReference type="EMBL" id="JBJVNE010000046">
    <property type="protein sequence ID" value="MFM9653349.1"/>
    <property type="molecule type" value="Genomic_DNA"/>
</dbReference>
<name>A0ABW9IY44_STRGJ</name>
<comment type="caution">
    <text evidence="2">The sequence shown here is derived from an EMBL/GenBank/DDBJ whole genome shotgun (WGS) entry which is preliminary data.</text>
</comment>
<evidence type="ECO:0000313" key="3">
    <source>
        <dbReference type="Proteomes" id="UP001631993"/>
    </source>
</evidence>
<protein>
    <recommendedName>
        <fullName evidence="4">MFS transporter</fullName>
    </recommendedName>
</protein>
<keyword evidence="1" id="KW-1133">Transmembrane helix</keyword>
<sequence length="113" mass="11936">MNVQRNVKPHDLGDRPACLPLAVLFWSGAALIAFGPVLLLTLFSVAWAQPMAAQVAGARLAMFQVGTIAVLLTPVYFAPGVRRLARAARFALLGPLAAAIALAVLACLYRTLP</sequence>
<gene>
    <name evidence="2" type="ORF">ACKI1S_45600</name>
</gene>
<organism evidence="2 3">
    <name type="scientific">Streptomyces galilaeus</name>
    <dbReference type="NCBI Taxonomy" id="33899"/>
    <lineage>
        <taxon>Bacteria</taxon>
        <taxon>Bacillati</taxon>
        <taxon>Actinomycetota</taxon>
        <taxon>Actinomycetes</taxon>
        <taxon>Kitasatosporales</taxon>
        <taxon>Streptomycetaceae</taxon>
        <taxon>Streptomyces</taxon>
    </lineage>
</organism>
<feature type="transmembrane region" description="Helical" evidence="1">
    <location>
        <begin position="90"/>
        <end position="112"/>
    </location>
</feature>
<evidence type="ECO:0000256" key="1">
    <source>
        <dbReference type="SAM" id="Phobius"/>
    </source>
</evidence>
<reference evidence="2 3" key="1">
    <citation type="submission" date="2024-12" db="EMBL/GenBank/DDBJ databases">
        <title>Forecasting of Potato common scab and diversities of Pathogenic streptomyces spp. in china.</title>
        <authorList>
            <person name="Handique U."/>
            <person name="Wu J."/>
        </authorList>
    </citation>
    <scope>NUCLEOTIDE SEQUENCE [LARGE SCALE GENOMIC DNA]</scope>
    <source>
        <strain evidence="2 3">ZRIMU1585</strain>
    </source>
</reference>
<feature type="transmembrane region" description="Helical" evidence="1">
    <location>
        <begin position="60"/>
        <end position="78"/>
    </location>
</feature>
<dbReference type="RefSeq" id="WP_369277899.1">
    <property type="nucleotide sequence ID" value="NZ_JBJVMW010000051.1"/>
</dbReference>
<dbReference type="Proteomes" id="UP001631993">
    <property type="component" value="Unassembled WGS sequence"/>
</dbReference>